<dbReference type="EMBL" id="JACFOF010000009">
    <property type="protein sequence ID" value="MBW7953886.1"/>
    <property type="molecule type" value="Genomic_DNA"/>
</dbReference>
<reference evidence="1" key="1">
    <citation type="journal article" date="2022" name="ISME J.">
        <title>A general approach to explore prokaryotic protein glycosylation reveals the unique surface layer modulation of an anammox bacterium.</title>
        <authorList>
            <person name="Pabst M."/>
            <person name="Grouzdev D.S."/>
            <person name="Lawson C.E."/>
            <person name="Kleikamp H.B.C."/>
            <person name="de Ram C."/>
            <person name="Louwen R."/>
            <person name="Lin Y.M."/>
            <person name="Lucker S."/>
            <person name="van Loosdrecht M.C.M."/>
            <person name="Laureni M."/>
        </authorList>
    </citation>
    <scope>NUCLEOTIDE SEQUENCE</scope>
    <source>
        <strain evidence="1">BROCD043</strain>
    </source>
</reference>
<protein>
    <submittedName>
        <fullName evidence="1">Uncharacterized protein</fullName>
    </submittedName>
</protein>
<sequence length="789" mass="89697">FASLTEEQKQELIAIETELLIGDQSNYLDINGISFNKGSMYSGLQKKFMTNRKYNPAAVKGSRGEVGLWYSFFGNRATIAEDTRPFGYFTPFASSMKMNEAFGAYVVRGFQKVAGKKWGSRIAGTFGFHDAFGADPIGKGLGGQLSTLWPFSVIREKYIKKIDAVDKTYMERLTSARIADTVAQHSASIIGELGKESSQVVLILESIGGFKQEAQGYENSLRDFREPDEHRFNRVFSKSMNLPPSDLRENWLANDSIMGRDMDDLITEGHELFLRKGQMSDNLKELIVALVPKVEKDNPKRNERMKKKIYGIEYDLKEQFEKIANAMMTADLAEFNKAKVGTAVPLGTVIRHYTIEDLINAVDQAEADLDDPDKLTDWPHVRVKIGESTELYEIDLIKEFVKYFYSAKAAKVIEFGVYGQKAVKAEKALATSVFTVPLGFKDNSSTNNQETKSIAGMYPESFSLMETQEYDYSKTPPTTIGTPIDNKAALKMTDQDIESLQARGYVLIKHPDDPTRILRIEFSDKQRRHLSMVNFVEYDQDVKIMKQTPQGFITPLAPVDAATEDRNNFLFGHMEYDTATGKPLTTFTTERTEKLVGKVPIAIRDDIDNKNRGLGIYFEYLQKLMQTTELAEVTRKRAKFWAFITKVNKVIRWGVYSGVALGLTVYPPLLSLSLLSPNVFISVVLWDWFMSKYLDRSRDGWKGRNGIAEETAQKLEGMRNTFEQCRNGQTLPTDTLNMLAAYTKNIEKMWEDVMEKFEKLYKYKPNMTQEVSSAVFDYSRAFMKMNTDM</sequence>
<proteinExistence type="predicted"/>
<evidence type="ECO:0000313" key="1">
    <source>
        <dbReference type="EMBL" id="MBW7953886.1"/>
    </source>
</evidence>
<organism evidence="1 2">
    <name type="scientific">Candidatus Dojkabacteria bacterium</name>
    <dbReference type="NCBI Taxonomy" id="2099670"/>
    <lineage>
        <taxon>Bacteria</taxon>
        <taxon>Candidatus Dojkabacteria</taxon>
    </lineage>
</organism>
<name>A0A952AIR7_9BACT</name>
<evidence type="ECO:0000313" key="2">
    <source>
        <dbReference type="Proteomes" id="UP000781173"/>
    </source>
</evidence>
<gene>
    <name evidence="1" type="ORF">H3C67_03790</name>
</gene>
<dbReference type="AlphaFoldDB" id="A0A952AIR7"/>
<accession>A0A952AIR7</accession>
<feature type="non-terminal residue" evidence="1">
    <location>
        <position position="1"/>
    </location>
</feature>
<comment type="caution">
    <text evidence="1">The sequence shown here is derived from an EMBL/GenBank/DDBJ whole genome shotgun (WGS) entry which is preliminary data.</text>
</comment>
<dbReference type="Proteomes" id="UP000781173">
    <property type="component" value="Unassembled WGS sequence"/>
</dbReference>